<dbReference type="VEuPathDB" id="TrichDB:TVAGG3_0074150"/>
<feature type="compositionally biased region" description="Basic and acidic residues" evidence="1">
    <location>
        <begin position="133"/>
        <end position="154"/>
    </location>
</feature>
<evidence type="ECO:0000313" key="2">
    <source>
        <dbReference type="EMBL" id="EAY13761.1"/>
    </source>
</evidence>
<dbReference type="Proteomes" id="UP000001542">
    <property type="component" value="Unassembled WGS sequence"/>
</dbReference>
<accession>A2E0L6</accession>
<evidence type="ECO:0000256" key="1">
    <source>
        <dbReference type="SAM" id="MobiDB-lite"/>
    </source>
</evidence>
<dbReference type="OrthoDB" id="10642160at2759"/>
<feature type="region of interest" description="Disordered" evidence="1">
    <location>
        <begin position="1"/>
        <end position="50"/>
    </location>
</feature>
<protein>
    <submittedName>
        <fullName evidence="2">Uncharacterized protein</fullName>
    </submittedName>
</protein>
<feature type="compositionally biased region" description="Basic and acidic residues" evidence="1">
    <location>
        <begin position="1"/>
        <end position="12"/>
    </location>
</feature>
<reference evidence="2" key="1">
    <citation type="submission" date="2006-10" db="EMBL/GenBank/DDBJ databases">
        <authorList>
            <person name="Amadeo P."/>
            <person name="Zhao Q."/>
            <person name="Wortman J."/>
            <person name="Fraser-Liggett C."/>
            <person name="Carlton J."/>
        </authorList>
    </citation>
    <scope>NUCLEOTIDE SEQUENCE</scope>
    <source>
        <strain evidence="2">G3</strain>
    </source>
</reference>
<feature type="region of interest" description="Disordered" evidence="1">
    <location>
        <begin position="133"/>
        <end position="155"/>
    </location>
</feature>
<dbReference type="RefSeq" id="XP_001325984.1">
    <property type="nucleotide sequence ID" value="XM_001325949.1"/>
</dbReference>
<gene>
    <name evidence="2" type="ORF">TVAG_467760</name>
</gene>
<evidence type="ECO:0000313" key="3">
    <source>
        <dbReference type="Proteomes" id="UP000001542"/>
    </source>
</evidence>
<dbReference type="SMR" id="A2E0L6"/>
<feature type="compositionally biased region" description="Basic and acidic residues" evidence="1">
    <location>
        <begin position="19"/>
        <end position="29"/>
    </location>
</feature>
<dbReference type="AlphaFoldDB" id="A2E0L6"/>
<name>A2E0L6_TRIV3</name>
<dbReference type="KEGG" id="tva:4771738"/>
<dbReference type="InParanoid" id="A2E0L6"/>
<reference evidence="2" key="2">
    <citation type="journal article" date="2007" name="Science">
        <title>Draft genome sequence of the sexually transmitted pathogen Trichomonas vaginalis.</title>
        <authorList>
            <person name="Carlton J.M."/>
            <person name="Hirt R.P."/>
            <person name="Silva J.C."/>
            <person name="Delcher A.L."/>
            <person name="Schatz M."/>
            <person name="Zhao Q."/>
            <person name="Wortman J.R."/>
            <person name="Bidwell S.L."/>
            <person name="Alsmark U.C.M."/>
            <person name="Besteiro S."/>
            <person name="Sicheritz-Ponten T."/>
            <person name="Noel C.J."/>
            <person name="Dacks J.B."/>
            <person name="Foster P.G."/>
            <person name="Simillion C."/>
            <person name="Van de Peer Y."/>
            <person name="Miranda-Saavedra D."/>
            <person name="Barton G.J."/>
            <person name="Westrop G.D."/>
            <person name="Mueller S."/>
            <person name="Dessi D."/>
            <person name="Fiori P.L."/>
            <person name="Ren Q."/>
            <person name="Paulsen I."/>
            <person name="Zhang H."/>
            <person name="Bastida-Corcuera F.D."/>
            <person name="Simoes-Barbosa A."/>
            <person name="Brown M.T."/>
            <person name="Hayes R.D."/>
            <person name="Mukherjee M."/>
            <person name="Okumura C.Y."/>
            <person name="Schneider R."/>
            <person name="Smith A.J."/>
            <person name="Vanacova S."/>
            <person name="Villalvazo M."/>
            <person name="Haas B.J."/>
            <person name="Pertea M."/>
            <person name="Feldblyum T.V."/>
            <person name="Utterback T.R."/>
            <person name="Shu C.L."/>
            <person name="Osoegawa K."/>
            <person name="de Jong P.J."/>
            <person name="Hrdy I."/>
            <person name="Horvathova L."/>
            <person name="Zubacova Z."/>
            <person name="Dolezal P."/>
            <person name="Malik S.B."/>
            <person name="Logsdon J.M. Jr."/>
            <person name="Henze K."/>
            <person name="Gupta A."/>
            <person name="Wang C.C."/>
            <person name="Dunne R.L."/>
            <person name="Upcroft J.A."/>
            <person name="Upcroft P."/>
            <person name="White O."/>
            <person name="Salzberg S.L."/>
            <person name="Tang P."/>
            <person name="Chiu C.-H."/>
            <person name="Lee Y.-S."/>
            <person name="Embley T.M."/>
            <person name="Coombs G.H."/>
            <person name="Mottram J.C."/>
            <person name="Tachezy J."/>
            <person name="Fraser-Liggett C.M."/>
            <person name="Johnson P.J."/>
        </authorList>
    </citation>
    <scope>NUCLEOTIDE SEQUENCE [LARGE SCALE GENOMIC DNA]</scope>
    <source>
        <strain evidence="2">G3</strain>
    </source>
</reference>
<keyword evidence="3" id="KW-1185">Reference proteome</keyword>
<dbReference type="VEuPathDB" id="TrichDB:TVAG_467760"/>
<proteinExistence type="predicted"/>
<organism evidence="2 3">
    <name type="scientific">Trichomonas vaginalis (strain ATCC PRA-98 / G3)</name>
    <dbReference type="NCBI Taxonomy" id="412133"/>
    <lineage>
        <taxon>Eukaryota</taxon>
        <taxon>Metamonada</taxon>
        <taxon>Parabasalia</taxon>
        <taxon>Trichomonadida</taxon>
        <taxon>Trichomonadidae</taxon>
        <taxon>Trichomonas</taxon>
    </lineage>
</organism>
<sequence length="294" mass="33348">MNEENTEKDKELPQQTIDVSDKDKEEKKRAPPPRADPSKMKGSGGSSQSYMFSSSMTMEQVKDQLAKIFVKAYEQKQLNDDTLSDYLSVRKLRIIIRLLKLTDKPESSLRKPILCKLLLEFLNSDQMKVKYEKASEEREKQAKQRAERRAEKAAQKAQIQAEQLAEQAAQQTKLEYTRTSRKAAAAAAAAAAEEKRELTKSESHGSMTDLDKFKKQSGQMSTSSSIIQAPQFSQPVSGMRFDLQFNTLKDSSKALQCLQKMNAFVWELSDRITELERAISILVLRISEAEKTLL</sequence>
<dbReference type="EMBL" id="DS113280">
    <property type="protein sequence ID" value="EAY13761.1"/>
    <property type="molecule type" value="Genomic_DNA"/>
</dbReference>